<keyword evidence="6" id="KW-0106">Calcium</keyword>
<evidence type="ECO:0000256" key="5">
    <source>
        <dbReference type="ARBA" id="ARBA00022801"/>
    </source>
</evidence>
<dbReference type="Pfam" id="PF00884">
    <property type="entry name" value="Sulfatase"/>
    <property type="match status" value="1"/>
</dbReference>
<dbReference type="PANTHER" id="PTHR42693:SF42">
    <property type="entry name" value="ARYLSULFATASE G"/>
    <property type="match status" value="1"/>
</dbReference>
<dbReference type="SUPFAM" id="SSF53649">
    <property type="entry name" value="Alkaline phosphatase-like"/>
    <property type="match status" value="1"/>
</dbReference>
<feature type="domain" description="Sulfatase N-terminal" evidence="8">
    <location>
        <begin position="23"/>
        <end position="353"/>
    </location>
</feature>
<dbReference type="PROSITE" id="PS00523">
    <property type="entry name" value="SULFATASE_1"/>
    <property type="match status" value="1"/>
</dbReference>
<dbReference type="InterPro" id="IPR000917">
    <property type="entry name" value="Sulfatase_N"/>
</dbReference>
<proteinExistence type="inferred from homology"/>
<dbReference type="GO" id="GO:0046872">
    <property type="term" value="F:metal ion binding"/>
    <property type="evidence" value="ECO:0007669"/>
    <property type="project" value="UniProtKB-KW"/>
</dbReference>
<evidence type="ECO:0000256" key="1">
    <source>
        <dbReference type="ARBA" id="ARBA00001913"/>
    </source>
</evidence>
<keyword evidence="9" id="KW-0808">Transferase</keyword>
<comment type="similarity">
    <text evidence="2">Belongs to the sulfatase family.</text>
</comment>
<dbReference type="GO" id="GO:0016740">
    <property type="term" value="F:transferase activity"/>
    <property type="evidence" value="ECO:0007669"/>
    <property type="project" value="UniProtKB-KW"/>
</dbReference>
<feature type="signal peptide" evidence="7">
    <location>
        <begin position="1"/>
        <end position="18"/>
    </location>
</feature>
<evidence type="ECO:0000256" key="6">
    <source>
        <dbReference type="ARBA" id="ARBA00022837"/>
    </source>
</evidence>
<keyword evidence="10" id="KW-1185">Reference proteome</keyword>
<name>A0A6P1MDC2_9BACT</name>
<dbReference type="InterPro" id="IPR017850">
    <property type="entry name" value="Alkaline_phosphatase_core_sf"/>
</dbReference>
<dbReference type="Proteomes" id="UP000464954">
    <property type="component" value="Chromosome"/>
</dbReference>
<dbReference type="InterPro" id="IPR024607">
    <property type="entry name" value="Sulfatase_CS"/>
</dbReference>
<reference evidence="9 10" key="1">
    <citation type="submission" date="2020-01" db="EMBL/GenBank/DDBJ databases">
        <title>Ponticoccus aerotolerans gen. nov., sp. nov., an anaerobic bacterium and proposal of Ponticoccusceae fam. nov., Ponticoccusles ord. nov. and Ponticoccuse classis nov. in the phylum Kiritimatiellaeota.</title>
        <authorList>
            <person name="Zhou L.Y."/>
            <person name="Du Z.J."/>
        </authorList>
    </citation>
    <scope>NUCLEOTIDE SEQUENCE [LARGE SCALE GENOMIC DNA]</scope>
    <source>
        <strain evidence="9 10">S-5007</strain>
    </source>
</reference>
<keyword evidence="5 9" id="KW-0378">Hydrolase</keyword>
<dbReference type="Gene3D" id="3.30.1120.10">
    <property type="match status" value="1"/>
</dbReference>
<evidence type="ECO:0000313" key="10">
    <source>
        <dbReference type="Proteomes" id="UP000464954"/>
    </source>
</evidence>
<sequence length="622" mass="68529">MVKKCFFGISAMAACALADKPMNVVFILADDLGWSDTTLYGHTSLYKTPNIERLAKRGMTFTRAHSNSPLCSPTRASILTGQTPARHGSTAPQHHLGTMRMEPSVKPSAPPGSKALETESVTRLDTAFPTLGKMVQDAGYKTAHFGKWHLGPEPYSPLEHGFDVDIPHWHGPGPKGSFVAPWSYPRLQPKSPKEHIEDRMAEEAVKWLGSVGKKPFFMNYWQFSVHAPFDAKEELIEKYRKEINPNDPQRCPVYAAMVHSLDDAVGTLLDAIDANGLSDETIIVFTSDNGGNMYNEVEGETPTSNAPLRGGKATMFEGGIRVPCVVVWPGVTTPESRCDEIIQLSDFYPTLLNGLDIDLPADWPIDGVDLMPALKGGTLGRDAIFTYFPHSPPIPDWLPPAMSVHSGDWKLIRLFCQGENGAHDYRLYNLKEDIGEKNNLAASYPEKVRTLDRMIENYIEESGAVVPQPNPKFNPKMYAPENIGVPKDKQKLKGEVAGWIGAGTCSLEQGEGTLVVNSRGEDPFLSAQRFDAVKGGPFRICFSMKSDSKGTGTVYYNKPAAAGRTVSFPVHHDGAYHEYEVSIPVDMLNAVRLDPSRGPGRMEIDWIRVFNSSGEAVCEWAF</sequence>
<accession>A0A6P1MDC2</accession>
<comment type="cofactor">
    <cofactor evidence="1">
        <name>Ca(2+)</name>
        <dbReference type="ChEBI" id="CHEBI:29108"/>
    </cofactor>
</comment>
<dbReference type="GO" id="GO:0004065">
    <property type="term" value="F:arylsulfatase activity"/>
    <property type="evidence" value="ECO:0007669"/>
    <property type="project" value="TreeGrafter"/>
</dbReference>
<dbReference type="PROSITE" id="PS51257">
    <property type="entry name" value="PROKAR_LIPOPROTEIN"/>
    <property type="match status" value="1"/>
</dbReference>
<dbReference type="Gene3D" id="3.40.720.10">
    <property type="entry name" value="Alkaline Phosphatase, subunit A"/>
    <property type="match status" value="1"/>
</dbReference>
<dbReference type="CDD" id="cd16144">
    <property type="entry name" value="ARS_like"/>
    <property type="match status" value="1"/>
</dbReference>
<feature type="chain" id="PRO_5026863353" evidence="7">
    <location>
        <begin position="19"/>
        <end position="622"/>
    </location>
</feature>
<evidence type="ECO:0000256" key="3">
    <source>
        <dbReference type="ARBA" id="ARBA00022723"/>
    </source>
</evidence>
<keyword evidence="4 7" id="KW-0732">Signal</keyword>
<evidence type="ECO:0000313" key="9">
    <source>
        <dbReference type="EMBL" id="QHI70068.1"/>
    </source>
</evidence>
<dbReference type="PANTHER" id="PTHR42693">
    <property type="entry name" value="ARYLSULFATASE FAMILY MEMBER"/>
    <property type="match status" value="1"/>
</dbReference>
<dbReference type="EMBL" id="CP047593">
    <property type="protein sequence ID" value="QHI70068.1"/>
    <property type="molecule type" value="Genomic_DNA"/>
</dbReference>
<organism evidence="9 10">
    <name type="scientific">Tichowtungia aerotolerans</name>
    <dbReference type="NCBI Taxonomy" id="2697043"/>
    <lineage>
        <taxon>Bacteria</taxon>
        <taxon>Pseudomonadati</taxon>
        <taxon>Kiritimatiellota</taxon>
        <taxon>Tichowtungiia</taxon>
        <taxon>Tichowtungiales</taxon>
        <taxon>Tichowtungiaceae</taxon>
        <taxon>Tichowtungia</taxon>
    </lineage>
</organism>
<evidence type="ECO:0000256" key="7">
    <source>
        <dbReference type="SAM" id="SignalP"/>
    </source>
</evidence>
<gene>
    <name evidence="9" type="ORF">GT409_11635</name>
</gene>
<dbReference type="RefSeq" id="WP_160629247.1">
    <property type="nucleotide sequence ID" value="NZ_CP047593.1"/>
</dbReference>
<evidence type="ECO:0000256" key="2">
    <source>
        <dbReference type="ARBA" id="ARBA00008779"/>
    </source>
</evidence>
<keyword evidence="3" id="KW-0479">Metal-binding</keyword>
<protein>
    <submittedName>
        <fullName evidence="9">Sulfatase-like hydrolase/transferase</fullName>
    </submittedName>
</protein>
<dbReference type="AlphaFoldDB" id="A0A6P1MDC2"/>
<dbReference type="InterPro" id="IPR050738">
    <property type="entry name" value="Sulfatase"/>
</dbReference>
<dbReference type="KEGG" id="taer:GT409_11635"/>
<evidence type="ECO:0000256" key="4">
    <source>
        <dbReference type="ARBA" id="ARBA00022729"/>
    </source>
</evidence>
<evidence type="ECO:0000259" key="8">
    <source>
        <dbReference type="Pfam" id="PF00884"/>
    </source>
</evidence>